<dbReference type="EMBL" id="FMZA01000011">
    <property type="protein sequence ID" value="SDC61466.1"/>
    <property type="molecule type" value="Genomic_DNA"/>
</dbReference>
<feature type="transmembrane region" description="Helical" evidence="1">
    <location>
        <begin position="57"/>
        <end position="79"/>
    </location>
</feature>
<dbReference type="STRING" id="1236220.SAMN04488112_11188"/>
<keyword evidence="1" id="KW-1133">Transmembrane helix</keyword>
<name>A0A1G6N2K7_9BACL</name>
<dbReference type="RefSeq" id="WP_091570266.1">
    <property type="nucleotide sequence ID" value="NZ_FMZA01000011.1"/>
</dbReference>
<evidence type="ECO:0000256" key="1">
    <source>
        <dbReference type="SAM" id="Phobius"/>
    </source>
</evidence>
<organism evidence="2 3">
    <name type="scientific">Melghirimyces thermohalophilus</name>
    <dbReference type="NCBI Taxonomy" id="1236220"/>
    <lineage>
        <taxon>Bacteria</taxon>
        <taxon>Bacillati</taxon>
        <taxon>Bacillota</taxon>
        <taxon>Bacilli</taxon>
        <taxon>Bacillales</taxon>
        <taxon>Thermoactinomycetaceae</taxon>
        <taxon>Melghirimyces</taxon>
    </lineage>
</organism>
<gene>
    <name evidence="2" type="ORF">SAMN04488112_11188</name>
</gene>
<dbReference type="PANTHER" id="PTHR38441:SF1">
    <property type="entry name" value="MEMBRANE PROTEIN"/>
    <property type="match status" value="1"/>
</dbReference>
<proteinExistence type="predicted"/>
<dbReference type="OrthoDB" id="2886991at2"/>
<accession>A0A1G6N2K7</accession>
<dbReference type="AlphaFoldDB" id="A0A1G6N2K7"/>
<reference evidence="2 3" key="1">
    <citation type="submission" date="2016-10" db="EMBL/GenBank/DDBJ databases">
        <authorList>
            <person name="de Groot N.N."/>
        </authorList>
    </citation>
    <scope>NUCLEOTIDE SEQUENCE [LARGE SCALE GENOMIC DNA]</scope>
    <source>
        <strain evidence="2 3">DSM 45514</strain>
    </source>
</reference>
<feature type="transmembrane region" description="Helical" evidence="1">
    <location>
        <begin position="23"/>
        <end position="45"/>
    </location>
</feature>
<sequence>MVDYKAIAKSDEFRQFKKSKNRFIWPIVFLFILYYLALPLIAGYAKSLMGKLVLGNITFGYLYGLTYYVVVWVLAFVYVTKANRFDRQADSLLQKYSRRKGA</sequence>
<dbReference type="Proteomes" id="UP000199387">
    <property type="component" value="Unassembled WGS sequence"/>
</dbReference>
<protein>
    <submittedName>
        <fullName evidence="2">Uncharacterized membrane protein, DUF485 family</fullName>
    </submittedName>
</protein>
<dbReference type="PANTHER" id="PTHR38441">
    <property type="entry name" value="INTEGRAL MEMBRANE PROTEIN-RELATED"/>
    <property type="match status" value="1"/>
</dbReference>
<keyword evidence="1" id="KW-0472">Membrane</keyword>
<keyword evidence="3" id="KW-1185">Reference proteome</keyword>
<evidence type="ECO:0000313" key="2">
    <source>
        <dbReference type="EMBL" id="SDC61466.1"/>
    </source>
</evidence>
<keyword evidence="1" id="KW-0812">Transmembrane</keyword>
<dbReference type="InterPro" id="IPR007436">
    <property type="entry name" value="DUF485"/>
</dbReference>
<evidence type="ECO:0000313" key="3">
    <source>
        <dbReference type="Proteomes" id="UP000199387"/>
    </source>
</evidence>
<dbReference type="Pfam" id="PF04341">
    <property type="entry name" value="DUF485"/>
    <property type="match status" value="1"/>
</dbReference>